<dbReference type="EMBL" id="KV425648">
    <property type="protein sequence ID" value="KZT19153.1"/>
    <property type="molecule type" value="Genomic_DNA"/>
</dbReference>
<dbReference type="OrthoDB" id="2841072at2759"/>
<organism evidence="1 2">
    <name type="scientific">Neolentinus lepideus HHB14362 ss-1</name>
    <dbReference type="NCBI Taxonomy" id="1314782"/>
    <lineage>
        <taxon>Eukaryota</taxon>
        <taxon>Fungi</taxon>
        <taxon>Dikarya</taxon>
        <taxon>Basidiomycota</taxon>
        <taxon>Agaricomycotina</taxon>
        <taxon>Agaricomycetes</taxon>
        <taxon>Gloeophyllales</taxon>
        <taxon>Gloeophyllaceae</taxon>
        <taxon>Neolentinus</taxon>
    </lineage>
</organism>
<proteinExistence type="predicted"/>
<protein>
    <recommendedName>
        <fullName evidence="3">F-box domain-containing protein</fullName>
    </recommendedName>
</protein>
<sequence length="202" mass="22582">MPIAMKDLAKLALLPNLQTFDIMIQPLFGEDGSLPVIPAHSFPALQDLEIGAHTLTVAGNDEGLGDIIVAWPHLQVLKLGLYSRSRDTNFKLMSLINIAKHCPDLGQLNIAVDASMDQYVLPTREERDIFCESLGMLELGFSKITTPNPVAILLSRIFPRLTCIEGSDEDGQPALWDEVSEHLYWMRLVREEERWSPEDDSA</sequence>
<gene>
    <name evidence="1" type="ORF">NEOLEDRAFT_1173181</name>
</gene>
<accession>A0A165N466</accession>
<dbReference type="Gene3D" id="3.80.10.10">
    <property type="entry name" value="Ribonuclease Inhibitor"/>
    <property type="match status" value="1"/>
</dbReference>
<evidence type="ECO:0000313" key="1">
    <source>
        <dbReference type="EMBL" id="KZT19153.1"/>
    </source>
</evidence>
<evidence type="ECO:0000313" key="2">
    <source>
        <dbReference type="Proteomes" id="UP000076761"/>
    </source>
</evidence>
<dbReference type="InParanoid" id="A0A165N466"/>
<dbReference type="Proteomes" id="UP000076761">
    <property type="component" value="Unassembled WGS sequence"/>
</dbReference>
<keyword evidence="2" id="KW-1185">Reference proteome</keyword>
<name>A0A165N466_9AGAM</name>
<dbReference type="InterPro" id="IPR032675">
    <property type="entry name" value="LRR_dom_sf"/>
</dbReference>
<reference evidence="1 2" key="1">
    <citation type="journal article" date="2016" name="Mol. Biol. Evol.">
        <title>Comparative Genomics of Early-Diverging Mushroom-Forming Fungi Provides Insights into the Origins of Lignocellulose Decay Capabilities.</title>
        <authorList>
            <person name="Nagy L.G."/>
            <person name="Riley R."/>
            <person name="Tritt A."/>
            <person name="Adam C."/>
            <person name="Daum C."/>
            <person name="Floudas D."/>
            <person name="Sun H."/>
            <person name="Yadav J.S."/>
            <person name="Pangilinan J."/>
            <person name="Larsson K.H."/>
            <person name="Matsuura K."/>
            <person name="Barry K."/>
            <person name="Labutti K."/>
            <person name="Kuo R."/>
            <person name="Ohm R.A."/>
            <person name="Bhattacharya S.S."/>
            <person name="Shirouzu T."/>
            <person name="Yoshinaga Y."/>
            <person name="Martin F.M."/>
            <person name="Grigoriev I.V."/>
            <person name="Hibbett D.S."/>
        </authorList>
    </citation>
    <scope>NUCLEOTIDE SEQUENCE [LARGE SCALE GENOMIC DNA]</scope>
    <source>
        <strain evidence="1 2">HHB14362 ss-1</strain>
    </source>
</reference>
<dbReference type="AlphaFoldDB" id="A0A165N466"/>
<evidence type="ECO:0008006" key="3">
    <source>
        <dbReference type="Google" id="ProtNLM"/>
    </source>
</evidence>